<dbReference type="Proteomes" id="UP001626550">
    <property type="component" value="Unassembled WGS sequence"/>
</dbReference>
<organism evidence="1 2">
    <name type="scientific">Cichlidogyrus casuarinus</name>
    <dbReference type="NCBI Taxonomy" id="1844966"/>
    <lineage>
        <taxon>Eukaryota</taxon>
        <taxon>Metazoa</taxon>
        <taxon>Spiralia</taxon>
        <taxon>Lophotrochozoa</taxon>
        <taxon>Platyhelminthes</taxon>
        <taxon>Monogenea</taxon>
        <taxon>Monopisthocotylea</taxon>
        <taxon>Dactylogyridea</taxon>
        <taxon>Ancyrocephalidae</taxon>
        <taxon>Cichlidogyrus</taxon>
    </lineage>
</organism>
<reference evidence="1 2" key="1">
    <citation type="submission" date="2024-11" db="EMBL/GenBank/DDBJ databases">
        <title>Adaptive evolution of stress response genes in parasites aligns with host niche diversity.</title>
        <authorList>
            <person name="Hahn C."/>
            <person name="Resl P."/>
        </authorList>
    </citation>
    <scope>NUCLEOTIDE SEQUENCE [LARGE SCALE GENOMIC DNA]</scope>
    <source>
        <strain evidence="1">EGGRZ-B1_66</strain>
        <tissue evidence="1">Body</tissue>
    </source>
</reference>
<keyword evidence="2" id="KW-1185">Reference proteome</keyword>
<evidence type="ECO:0000313" key="1">
    <source>
        <dbReference type="EMBL" id="KAL3307160.1"/>
    </source>
</evidence>
<feature type="non-terminal residue" evidence="1">
    <location>
        <position position="81"/>
    </location>
</feature>
<proteinExistence type="predicted"/>
<dbReference type="AlphaFoldDB" id="A0ABD2PIF9"/>
<comment type="caution">
    <text evidence="1">The sequence shown here is derived from an EMBL/GenBank/DDBJ whole genome shotgun (WGS) entry which is preliminary data.</text>
</comment>
<dbReference type="EMBL" id="JBJKFK010008139">
    <property type="protein sequence ID" value="KAL3307160.1"/>
    <property type="molecule type" value="Genomic_DNA"/>
</dbReference>
<accession>A0ABD2PIF9</accession>
<evidence type="ECO:0000313" key="2">
    <source>
        <dbReference type="Proteomes" id="UP001626550"/>
    </source>
</evidence>
<name>A0ABD2PIF9_9PLAT</name>
<gene>
    <name evidence="1" type="ORF">Ciccas_014333</name>
</gene>
<sequence length="81" mass="8932">MPGYATALTRSFISELLGVSGSSVQFEQQNSQIHVKFDPPLKGYFTKIVIRACLREAAFVRANNNALLDSSSLNVTCEDHQ</sequence>
<protein>
    <submittedName>
        <fullName evidence="1">Uncharacterized protein</fullName>
    </submittedName>
</protein>